<feature type="transmembrane region" description="Helical" evidence="6">
    <location>
        <begin position="158"/>
        <end position="179"/>
    </location>
</feature>
<dbReference type="KEGG" id="plal:FXN65_15190"/>
<evidence type="ECO:0000256" key="2">
    <source>
        <dbReference type="ARBA" id="ARBA00007511"/>
    </source>
</evidence>
<dbReference type="RefSeq" id="WP_151133979.1">
    <property type="nucleotide sequence ID" value="NZ_CP043311.1"/>
</dbReference>
<dbReference type="GO" id="GO:0016020">
    <property type="term" value="C:membrane"/>
    <property type="evidence" value="ECO:0007669"/>
    <property type="project" value="UniProtKB-SubCell"/>
</dbReference>
<evidence type="ECO:0000256" key="3">
    <source>
        <dbReference type="ARBA" id="ARBA00022692"/>
    </source>
</evidence>
<feature type="transmembrane region" description="Helical" evidence="6">
    <location>
        <begin position="12"/>
        <end position="36"/>
    </location>
</feature>
<sequence length="256" mass="27872">MEWLLRPEIWAAFFTLTALEIVLGIDNIIMIAILVGRMPPHMQARTRFCGLALAMVTRILLLLSITWIMRLTADLFHLAGQGISGRDLILFFGGLFLLWKSSSEMYQSLEGEEDGDDGEGGRRKPGGGFVVTIVQIAIIDIVFSLDSVITAVGMVSDIPVMVAAIVAAVLVMMLAAGTISTFIDMHPSLKMLALSFLVVVGTVLIAESFDVHVPKGYVYFAMAFSLAVEALNIRARVARACRKAEPVKLHNHPTGN</sequence>
<dbReference type="Proteomes" id="UP000327179">
    <property type="component" value="Chromosome"/>
</dbReference>
<feature type="transmembrane region" description="Helical" evidence="6">
    <location>
        <begin position="191"/>
        <end position="210"/>
    </location>
</feature>
<comment type="similarity">
    <text evidence="2">Belongs to the TerC family.</text>
</comment>
<protein>
    <submittedName>
        <fullName evidence="7">TerC family protein</fullName>
    </submittedName>
</protein>
<dbReference type="AlphaFoldDB" id="A0A5J6QNP5"/>
<dbReference type="PANTHER" id="PTHR30238:SF4">
    <property type="entry name" value="SLL1022 PROTEIN"/>
    <property type="match status" value="1"/>
</dbReference>
<accession>A0A5J6QNP5</accession>
<gene>
    <name evidence="7" type="ORF">FXN65_15190</name>
</gene>
<dbReference type="Pfam" id="PF03741">
    <property type="entry name" value="TerC"/>
    <property type="match status" value="1"/>
</dbReference>
<comment type="subcellular location">
    <subcellularLocation>
        <location evidence="1">Membrane</location>
        <topology evidence="1">Multi-pass membrane protein</topology>
    </subcellularLocation>
</comment>
<keyword evidence="8" id="KW-1185">Reference proteome</keyword>
<dbReference type="InterPro" id="IPR005496">
    <property type="entry name" value="Integral_membrane_TerC"/>
</dbReference>
<evidence type="ECO:0000313" key="8">
    <source>
        <dbReference type="Proteomes" id="UP000327179"/>
    </source>
</evidence>
<feature type="transmembrane region" description="Helical" evidence="6">
    <location>
        <begin position="216"/>
        <end position="233"/>
    </location>
</feature>
<evidence type="ECO:0000256" key="5">
    <source>
        <dbReference type="ARBA" id="ARBA00023136"/>
    </source>
</evidence>
<keyword evidence="5 6" id="KW-0472">Membrane</keyword>
<keyword evidence="3 6" id="KW-0812">Transmembrane</keyword>
<proteinExistence type="inferred from homology"/>
<reference evidence="7 8" key="1">
    <citation type="submission" date="2019-08" db="EMBL/GenBank/DDBJ databases">
        <title>Whole-genome Sequencing of e-waste polymer degrading bacterium Pseudomonas sp. strain PE08.</title>
        <authorList>
            <person name="Kirdat K."/>
            <person name="Debbarma P."/>
            <person name="Narawade N."/>
            <person name="Suyal D."/>
            <person name="Thorat V."/>
            <person name="Shouche Y."/>
            <person name="Goel R."/>
            <person name="Yadav A."/>
        </authorList>
    </citation>
    <scope>NUCLEOTIDE SEQUENCE [LARGE SCALE GENOMIC DNA]</scope>
    <source>
        <strain evidence="7 8">PE08</strain>
    </source>
</reference>
<feature type="transmembrane region" description="Helical" evidence="6">
    <location>
        <begin position="75"/>
        <end position="99"/>
    </location>
</feature>
<evidence type="ECO:0000313" key="7">
    <source>
        <dbReference type="EMBL" id="QEY63332.1"/>
    </source>
</evidence>
<feature type="transmembrane region" description="Helical" evidence="6">
    <location>
        <begin position="48"/>
        <end position="69"/>
    </location>
</feature>
<organism evidence="7 8">
    <name type="scientific">Metapseudomonas lalkuanensis</name>
    <dbReference type="NCBI Taxonomy" id="2604832"/>
    <lineage>
        <taxon>Bacteria</taxon>
        <taxon>Pseudomonadati</taxon>
        <taxon>Pseudomonadota</taxon>
        <taxon>Gammaproteobacteria</taxon>
        <taxon>Pseudomonadales</taxon>
        <taxon>Pseudomonadaceae</taxon>
        <taxon>Metapseudomonas</taxon>
    </lineage>
</organism>
<dbReference type="PANTHER" id="PTHR30238">
    <property type="entry name" value="MEMBRANE BOUND PREDICTED REDOX MODULATOR"/>
    <property type="match status" value="1"/>
</dbReference>
<feature type="transmembrane region" description="Helical" evidence="6">
    <location>
        <begin position="129"/>
        <end position="152"/>
    </location>
</feature>
<evidence type="ECO:0000256" key="4">
    <source>
        <dbReference type="ARBA" id="ARBA00022989"/>
    </source>
</evidence>
<dbReference type="EMBL" id="CP043311">
    <property type="protein sequence ID" value="QEY63332.1"/>
    <property type="molecule type" value="Genomic_DNA"/>
</dbReference>
<evidence type="ECO:0000256" key="6">
    <source>
        <dbReference type="SAM" id="Phobius"/>
    </source>
</evidence>
<keyword evidence="4 6" id="KW-1133">Transmembrane helix</keyword>
<name>A0A5J6QNP5_9GAMM</name>
<evidence type="ECO:0000256" key="1">
    <source>
        <dbReference type="ARBA" id="ARBA00004141"/>
    </source>
</evidence>